<feature type="domain" description="CRAL-TRIO" evidence="1">
    <location>
        <begin position="72"/>
        <end position="248"/>
    </location>
</feature>
<dbReference type="InterPro" id="IPR058960">
    <property type="entry name" value="Ctg-1-like_C"/>
</dbReference>
<evidence type="ECO:0000313" key="3">
    <source>
        <dbReference type="Proteomes" id="UP001177023"/>
    </source>
</evidence>
<dbReference type="Proteomes" id="UP001177023">
    <property type="component" value="Unassembled WGS sequence"/>
</dbReference>
<sequence length="386" mass="44357">MTLTTEELEACQRTIGLAKAEGHPYVQHLFNVHRWVTAYEGDEAAAAEVLRRHLNLREVMGWDGWPEETVGFDERVDQYAPLSILGQNRDDDNKVVLFEQSGKIDIHGLIDNVKVTSFMRAKFRLMERIHRRVIEMEKATGRQSGGLLVMDLEGLEFKPALLSLLAGPYRIMWGTLFEQYPQLIRHIVIVRAPKFVNLLYSTCIPFIPNDYRSRMEICSSSDPSSTLLKHISSTTLPKEYGGEARDGADNFELVEIPAPAHPFPTSKNEDIELDTVSISAGSTLIKKYKWEAGTSLRFQMRHSQEFQFFVYYSPVETKERADWQEIYAGCERPALRLIDDWHWVAPKSGFYFLSFGNEKAWFFSINVHYRISRLQDGAEVPEKAIE</sequence>
<gene>
    <name evidence="2" type="ORF">MSPICULIGERA_LOCUS23724</name>
</gene>
<evidence type="ECO:0000259" key="1">
    <source>
        <dbReference type="PROSITE" id="PS50191"/>
    </source>
</evidence>
<dbReference type="PANTHER" id="PTHR47159">
    <property type="entry name" value="PROTEIN CBG07705-RELATED"/>
    <property type="match status" value="1"/>
</dbReference>
<dbReference type="InterPro" id="IPR001251">
    <property type="entry name" value="CRAL-TRIO_dom"/>
</dbReference>
<reference evidence="2" key="1">
    <citation type="submission" date="2023-06" db="EMBL/GenBank/DDBJ databases">
        <authorList>
            <person name="Delattre M."/>
        </authorList>
    </citation>
    <scope>NUCLEOTIDE SEQUENCE</scope>
    <source>
        <strain evidence="2">AF72</strain>
    </source>
</reference>
<dbReference type="PROSITE" id="PS50191">
    <property type="entry name" value="CRAL_TRIO"/>
    <property type="match status" value="1"/>
</dbReference>
<dbReference type="InterPro" id="IPR036865">
    <property type="entry name" value="CRAL-TRIO_dom_sf"/>
</dbReference>
<organism evidence="2 3">
    <name type="scientific">Mesorhabditis spiculigera</name>
    <dbReference type="NCBI Taxonomy" id="96644"/>
    <lineage>
        <taxon>Eukaryota</taxon>
        <taxon>Metazoa</taxon>
        <taxon>Ecdysozoa</taxon>
        <taxon>Nematoda</taxon>
        <taxon>Chromadorea</taxon>
        <taxon>Rhabditida</taxon>
        <taxon>Rhabditina</taxon>
        <taxon>Rhabditomorpha</taxon>
        <taxon>Rhabditoidea</taxon>
        <taxon>Rhabditidae</taxon>
        <taxon>Mesorhabditinae</taxon>
        <taxon>Mesorhabditis</taxon>
    </lineage>
</organism>
<keyword evidence="3" id="KW-1185">Reference proteome</keyword>
<dbReference type="Pfam" id="PF25883">
    <property type="entry name" value="F28H7_8_C"/>
    <property type="match status" value="1"/>
</dbReference>
<name>A0AA36GHP4_9BILA</name>
<feature type="non-terminal residue" evidence="2">
    <location>
        <position position="386"/>
    </location>
</feature>
<evidence type="ECO:0000313" key="2">
    <source>
        <dbReference type="EMBL" id="CAJ0585712.1"/>
    </source>
</evidence>
<dbReference type="Gene3D" id="3.40.525.10">
    <property type="entry name" value="CRAL-TRIO lipid binding domain"/>
    <property type="match status" value="1"/>
</dbReference>
<dbReference type="CDD" id="cd00170">
    <property type="entry name" value="SEC14"/>
    <property type="match status" value="1"/>
</dbReference>
<dbReference type="Gene3D" id="2.60.120.680">
    <property type="entry name" value="GOLD domain"/>
    <property type="match status" value="1"/>
</dbReference>
<dbReference type="SMART" id="SM00516">
    <property type="entry name" value="SEC14"/>
    <property type="match status" value="1"/>
</dbReference>
<dbReference type="SUPFAM" id="SSF52087">
    <property type="entry name" value="CRAL/TRIO domain"/>
    <property type="match status" value="1"/>
</dbReference>
<accession>A0AA36GHP4</accession>
<dbReference type="Pfam" id="PF00650">
    <property type="entry name" value="CRAL_TRIO"/>
    <property type="match status" value="1"/>
</dbReference>
<dbReference type="PANTHER" id="PTHR47159:SF2">
    <property type="entry name" value="CRAL-TRIO DOMAIN-CONTAINING PROTEIN"/>
    <property type="match status" value="1"/>
</dbReference>
<protein>
    <recommendedName>
        <fullName evidence="1">CRAL-TRIO domain-containing protein</fullName>
    </recommendedName>
</protein>
<comment type="caution">
    <text evidence="2">The sequence shown here is derived from an EMBL/GenBank/DDBJ whole genome shotgun (WGS) entry which is preliminary data.</text>
</comment>
<proteinExistence type="predicted"/>
<dbReference type="AlphaFoldDB" id="A0AA36GHP4"/>
<dbReference type="EMBL" id="CATQJA010002706">
    <property type="protein sequence ID" value="CAJ0585712.1"/>
    <property type="molecule type" value="Genomic_DNA"/>
</dbReference>
<dbReference type="InterPro" id="IPR053302">
    <property type="entry name" value="CRAL-TRIO_domain"/>
</dbReference>